<dbReference type="EMBL" id="FONS01000001">
    <property type="protein sequence ID" value="SFE37200.1"/>
    <property type="molecule type" value="Genomic_DNA"/>
</dbReference>
<keyword evidence="1" id="KW-0175">Coiled coil</keyword>
<protein>
    <recommendedName>
        <fullName evidence="6">Four helix bundle sensory module for signal transduction</fullName>
    </recommendedName>
</protein>
<dbReference type="AlphaFoldDB" id="A0A1I2A3A3"/>
<evidence type="ECO:0000313" key="4">
    <source>
        <dbReference type="EMBL" id="SFE37200.1"/>
    </source>
</evidence>
<evidence type="ECO:0000313" key="5">
    <source>
        <dbReference type="Proteomes" id="UP000183129"/>
    </source>
</evidence>
<sequence length="180" mass="20775">MKFSIRILVLSLIIFSGFKTYAFQNDTSAYQTQRQKINMLLAERSARFGQYDLSLSARSGIFGLQTKNDLKNSNEILRSIILNDNNIFRELKVLMNYKDQEVSQVQSNEANSRKRIEAYMQTIKKLQDENETLRHNVDETDKKTGTFTLINIVLGALFLAALIYIFALHKKINTINNLKT</sequence>
<evidence type="ECO:0000256" key="3">
    <source>
        <dbReference type="SAM" id="SignalP"/>
    </source>
</evidence>
<organism evidence="4 5">
    <name type="scientific">Pedobacter antarcticus</name>
    <dbReference type="NCBI Taxonomy" id="34086"/>
    <lineage>
        <taxon>Bacteria</taxon>
        <taxon>Pseudomonadati</taxon>
        <taxon>Bacteroidota</taxon>
        <taxon>Sphingobacteriia</taxon>
        <taxon>Sphingobacteriales</taxon>
        <taxon>Sphingobacteriaceae</taxon>
        <taxon>Pedobacter</taxon>
    </lineage>
</organism>
<evidence type="ECO:0000256" key="2">
    <source>
        <dbReference type="SAM" id="Phobius"/>
    </source>
</evidence>
<keyword evidence="2" id="KW-0812">Transmembrane</keyword>
<feature type="coiled-coil region" evidence="1">
    <location>
        <begin position="109"/>
        <end position="143"/>
    </location>
</feature>
<accession>A0A1I2A3A3</accession>
<proteinExistence type="predicted"/>
<keyword evidence="2" id="KW-0472">Membrane</keyword>
<dbReference type="Proteomes" id="UP000183129">
    <property type="component" value="Unassembled WGS sequence"/>
</dbReference>
<keyword evidence="2" id="KW-1133">Transmembrane helix</keyword>
<evidence type="ECO:0008006" key="6">
    <source>
        <dbReference type="Google" id="ProtNLM"/>
    </source>
</evidence>
<evidence type="ECO:0000256" key="1">
    <source>
        <dbReference type="SAM" id="Coils"/>
    </source>
</evidence>
<reference evidence="4 5" key="1">
    <citation type="submission" date="2016-10" db="EMBL/GenBank/DDBJ databases">
        <authorList>
            <person name="de Groot N.N."/>
        </authorList>
    </citation>
    <scope>NUCLEOTIDE SEQUENCE [LARGE SCALE GENOMIC DNA]</scope>
    <source>
        <strain evidence="4 5">ATCC 51969</strain>
    </source>
</reference>
<dbReference type="RefSeq" id="WP_074586666.1">
    <property type="nucleotide sequence ID" value="NZ_FNGZ01000001.1"/>
</dbReference>
<feature type="chain" id="PRO_5010329409" description="Four helix bundle sensory module for signal transduction" evidence="3">
    <location>
        <begin position="23"/>
        <end position="180"/>
    </location>
</feature>
<keyword evidence="3" id="KW-0732">Signal</keyword>
<feature type="signal peptide" evidence="3">
    <location>
        <begin position="1"/>
        <end position="22"/>
    </location>
</feature>
<dbReference type="STRING" id="34086.SAMN04488084_101425"/>
<name>A0A1I2A3A3_9SPHI</name>
<gene>
    <name evidence="4" type="ORF">SAMN03003324_00252</name>
</gene>
<feature type="transmembrane region" description="Helical" evidence="2">
    <location>
        <begin position="149"/>
        <end position="169"/>
    </location>
</feature>